<comment type="catalytic activity">
    <reaction evidence="1">
        <text>ATP + protein L-histidine = ADP + protein N-phospho-L-histidine.</text>
        <dbReference type="EC" id="2.7.13.3"/>
    </reaction>
</comment>
<evidence type="ECO:0000256" key="11">
    <source>
        <dbReference type="SAM" id="Phobius"/>
    </source>
</evidence>
<evidence type="ECO:0000313" key="15">
    <source>
        <dbReference type="Proteomes" id="UP000440224"/>
    </source>
</evidence>
<dbReference type="Gene3D" id="6.10.340.10">
    <property type="match status" value="1"/>
</dbReference>
<reference evidence="14 15" key="1">
    <citation type="submission" date="2019-10" db="EMBL/GenBank/DDBJ databases">
        <title>A soil myxobacterium in the family Polyangiaceae.</title>
        <authorList>
            <person name="Li Y."/>
            <person name="Wang J."/>
        </authorList>
    </citation>
    <scope>NUCLEOTIDE SEQUENCE [LARGE SCALE GENOMIC DNA]</scope>
    <source>
        <strain evidence="14 15">DSM 14734</strain>
    </source>
</reference>
<dbReference type="EC" id="2.7.13.3" evidence="3"/>
<dbReference type="GO" id="GO:0016020">
    <property type="term" value="C:membrane"/>
    <property type="evidence" value="ECO:0007669"/>
    <property type="project" value="UniProtKB-SubCell"/>
</dbReference>
<dbReference type="InterPro" id="IPR003661">
    <property type="entry name" value="HisK_dim/P_dom"/>
</dbReference>
<dbReference type="PROSITE" id="PS50885">
    <property type="entry name" value="HAMP"/>
    <property type="match status" value="1"/>
</dbReference>
<evidence type="ECO:0000256" key="3">
    <source>
        <dbReference type="ARBA" id="ARBA00012438"/>
    </source>
</evidence>
<dbReference type="InterPro" id="IPR036890">
    <property type="entry name" value="HATPase_C_sf"/>
</dbReference>
<evidence type="ECO:0000256" key="4">
    <source>
        <dbReference type="ARBA" id="ARBA00022553"/>
    </source>
</evidence>
<keyword evidence="5" id="KW-0808">Transferase</keyword>
<dbReference type="SUPFAM" id="SSF47384">
    <property type="entry name" value="Homodimeric domain of signal transducing histidine kinase"/>
    <property type="match status" value="1"/>
</dbReference>
<dbReference type="InterPro" id="IPR003660">
    <property type="entry name" value="HAMP_dom"/>
</dbReference>
<evidence type="ECO:0000259" key="13">
    <source>
        <dbReference type="PROSITE" id="PS50885"/>
    </source>
</evidence>
<keyword evidence="10 11" id="KW-0472">Membrane</keyword>
<keyword evidence="8 11" id="KW-1133">Transmembrane helix</keyword>
<dbReference type="SMART" id="SM00387">
    <property type="entry name" value="HATPase_c"/>
    <property type="match status" value="1"/>
</dbReference>
<feature type="domain" description="HAMP" evidence="13">
    <location>
        <begin position="193"/>
        <end position="245"/>
    </location>
</feature>
<proteinExistence type="predicted"/>
<dbReference type="Gene3D" id="3.30.565.10">
    <property type="entry name" value="Histidine kinase-like ATPase, C-terminal domain"/>
    <property type="match status" value="1"/>
</dbReference>
<dbReference type="PANTHER" id="PTHR45436">
    <property type="entry name" value="SENSOR HISTIDINE KINASE YKOH"/>
    <property type="match status" value="1"/>
</dbReference>
<accession>A0A6N7PV63</accession>
<evidence type="ECO:0000256" key="2">
    <source>
        <dbReference type="ARBA" id="ARBA00004370"/>
    </source>
</evidence>
<dbReference type="PRINTS" id="PR00344">
    <property type="entry name" value="BCTRLSENSOR"/>
</dbReference>
<evidence type="ECO:0000256" key="8">
    <source>
        <dbReference type="ARBA" id="ARBA00022989"/>
    </source>
</evidence>
<organism evidence="14 15">
    <name type="scientific">Polyangium spumosum</name>
    <dbReference type="NCBI Taxonomy" id="889282"/>
    <lineage>
        <taxon>Bacteria</taxon>
        <taxon>Pseudomonadati</taxon>
        <taxon>Myxococcota</taxon>
        <taxon>Polyangia</taxon>
        <taxon>Polyangiales</taxon>
        <taxon>Polyangiaceae</taxon>
        <taxon>Polyangium</taxon>
    </lineage>
</organism>
<dbReference type="CDD" id="cd00082">
    <property type="entry name" value="HisKA"/>
    <property type="match status" value="1"/>
</dbReference>
<dbReference type="Gene3D" id="1.10.287.130">
    <property type="match status" value="1"/>
</dbReference>
<dbReference type="CDD" id="cd06225">
    <property type="entry name" value="HAMP"/>
    <property type="match status" value="1"/>
</dbReference>
<protein>
    <recommendedName>
        <fullName evidence="3">histidine kinase</fullName>
        <ecNumber evidence="3">2.7.13.3</ecNumber>
    </recommendedName>
</protein>
<dbReference type="SUPFAM" id="SSF158472">
    <property type="entry name" value="HAMP domain-like"/>
    <property type="match status" value="1"/>
</dbReference>
<evidence type="ECO:0000256" key="7">
    <source>
        <dbReference type="ARBA" id="ARBA00022777"/>
    </source>
</evidence>
<evidence type="ECO:0000313" key="14">
    <source>
        <dbReference type="EMBL" id="MRG95457.1"/>
    </source>
</evidence>
<dbReference type="AlphaFoldDB" id="A0A6N7PV63"/>
<dbReference type="InterPro" id="IPR050428">
    <property type="entry name" value="TCS_sensor_his_kinase"/>
</dbReference>
<evidence type="ECO:0000256" key="6">
    <source>
        <dbReference type="ARBA" id="ARBA00022692"/>
    </source>
</evidence>
<keyword evidence="15" id="KW-1185">Reference proteome</keyword>
<dbReference type="InterPro" id="IPR036097">
    <property type="entry name" value="HisK_dim/P_sf"/>
</dbReference>
<dbReference type="InterPro" id="IPR004358">
    <property type="entry name" value="Sig_transdc_His_kin-like_C"/>
</dbReference>
<dbReference type="PANTHER" id="PTHR45436:SF5">
    <property type="entry name" value="SENSOR HISTIDINE KINASE TRCS"/>
    <property type="match status" value="1"/>
</dbReference>
<dbReference type="SUPFAM" id="SSF55874">
    <property type="entry name" value="ATPase domain of HSP90 chaperone/DNA topoisomerase II/histidine kinase"/>
    <property type="match status" value="1"/>
</dbReference>
<keyword evidence="4" id="KW-0597">Phosphoprotein</keyword>
<dbReference type="PROSITE" id="PS50109">
    <property type="entry name" value="HIS_KIN"/>
    <property type="match status" value="1"/>
</dbReference>
<evidence type="ECO:0000256" key="5">
    <source>
        <dbReference type="ARBA" id="ARBA00022679"/>
    </source>
</evidence>
<gene>
    <name evidence="14" type="ORF">GF068_26585</name>
</gene>
<dbReference type="InterPro" id="IPR005467">
    <property type="entry name" value="His_kinase_dom"/>
</dbReference>
<dbReference type="Pfam" id="PF02518">
    <property type="entry name" value="HATPase_c"/>
    <property type="match status" value="1"/>
</dbReference>
<dbReference type="Proteomes" id="UP000440224">
    <property type="component" value="Unassembled WGS sequence"/>
</dbReference>
<dbReference type="EMBL" id="WJIE01000008">
    <property type="protein sequence ID" value="MRG95457.1"/>
    <property type="molecule type" value="Genomic_DNA"/>
</dbReference>
<evidence type="ECO:0000256" key="9">
    <source>
        <dbReference type="ARBA" id="ARBA00023012"/>
    </source>
</evidence>
<comment type="caution">
    <text evidence="14">The sequence shown here is derived from an EMBL/GenBank/DDBJ whole genome shotgun (WGS) entry which is preliminary data.</text>
</comment>
<name>A0A6N7PV63_9BACT</name>
<evidence type="ECO:0000256" key="10">
    <source>
        <dbReference type="ARBA" id="ARBA00023136"/>
    </source>
</evidence>
<dbReference type="SMART" id="SM00388">
    <property type="entry name" value="HisKA"/>
    <property type="match status" value="1"/>
</dbReference>
<dbReference type="InterPro" id="IPR003594">
    <property type="entry name" value="HATPase_dom"/>
</dbReference>
<dbReference type="GO" id="GO:0000155">
    <property type="term" value="F:phosphorelay sensor kinase activity"/>
    <property type="evidence" value="ECO:0007669"/>
    <property type="project" value="InterPro"/>
</dbReference>
<feature type="transmembrane region" description="Helical" evidence="11">
    <location>
        <begin position="135"/>
        <end position="153"/>
    </location>
</feature>
<evidence type="ECO:0000256" key="1">
    <source>
        <dbReference type="ARBA" id="ARBA00000085"/>
    </source>
</evidence>
<dbReference type="Pfam" id="PF00672">
    <property type="entry name" value="HAMP"/>
    <property type="match status" value="1"/>
</dbReference>
<dbReference type="RefSeq" id="WP_338046586.1">
    <property type="nucleotide sequence ID" value="NZ_WJIE01000008.1"/>
</dbReference>
<sequence>MIRLLVAAASAVGLILFVAYIASRLVRARTRGTSIRLQVFLALAGIVGAFAFGLGLLVLDRIEARATLLAEDAARDEAAAIAAVVGGELDARGASLADVGRRITRSADPDAIHFSLLDPDGRPVFRAGPAQGEPGTVFVTAPILVHGLVVGQVQVVKPTLVIVRTLADFAPTILAISLVLGAAAAAAAVLIGRSIARPIEALTDFAVRVSEGERRAPPPPAFGREVQRLSRAIDSMRRQLEGRPFVETFAADLSHELKNPVAAIRASAEVLADGALEEPEEAARFVGRIQQATERIEALLGDLLNLARIEARGVEDAAVVDLAKLARDAAALARERGALVDVSTTGAVTVRGSALWLSRALENLLDNAVTHGEPGEVIHVSLVRDGDEVRFTVRSRGRIHPHVAGRLFRRFVTTRVENGGTGLGLAIVRAIAEAHSGSAECAASGPPEVTFRVTLPAAKIL</sequence>
<comment type="subcellular location">
    <subcellularLocation>
        <location evidence="2">Membrane</location>
    </subcellularLocation>
</comment>
<feature type="transmembrane region" description="Helical" evidence="11">
    <location>
        <begin position="173"/>
        <end position="192"/>
    </location>
</feature>
<evidence type="ECO:0000259" key="12">
    <source>
        <dbReference type="PROSITE" id="PS50109"/>
    </source>
</evidence>
<keyword evidence="7" id="KW-0418">Kinase</keyword>
<dbReference type="Pfam" id="PF00512">
    <property type="entry name" value="HisKA"/>
    <property type="match status" value="1"/>
</dbReference>
<feature type="domain" description="Histidine kinase" evidence="12">
    <location>
        <begin position="252"/>
        <end position="459"/>
    </location>
</feature>
<feature type="transmembrane region" description="Helical" evidence="11">
    <location>
        <begin position="38"/>
        <end position="59"/>
    </location>
</feature>
<keyword evidence="6 11" id="KW-0812">Transmembrane</keyword>
<keyword evidence="9" id="KW-0902">Two-component regulatory system</keyword>